<reference evidence="2" key="3">
    <citation type="submission" date="2021-06" db="EMBL/GenBank/DDBJ databases">
        <title>Genomic Description and Analysis of Intracellular Bacteria, Candidatus Berkiella cookevillensis and Candidatus Berkiella aquae.</title>
        <authorList>
            <person name="Kidane D.T."/>
            <person name="Mehari Y.T."/>
            <person name="Rice F.C."/>
            <person name="Arivett B.A."/>
            <person name="Farone A.L."/>
            <person name="Berk S.G."/>
            <person name="Farone M.B."/>
        </authorList>
    </citation>
    <scope>NUCLEOTIDE SEQUENCE</scope>
    <source>
        <strain evidence="2">HT99</strain>
    </source>
</reference>
<sequence>MAGTGNYRLILALYEKHDTYLEFYNFGLKQDTHASNNIFLNNHSLFHHFITYFREKGHPILLKAETAKFECKETNYSEDIHNNWMLGLPNEFEKMIVEQMPVAQIYLNGSLDQVFLTREEAIFVRHYLNGFNLEQIKVKMSNSLDDCKAIVNALTKKLNLVSEKDLRSTLIANRIQKKISFIK</sequence>
<reference evidence="2" key="2">
    <citation type="journal article" date="2016" name="Genome Announc.">
        <title>Draft Genome Sequences of Two Novel Amoeba-Resistant Intranuclear Bacteria, 'Candidatus Berkiella cookevillensis' and 'Candidatus Berkiella aquae'.</title>
        <authorList>
            <person name="Mehari Y.T."/>
            <person name="Arivett B.A."/>
            <person name="Farone A.L."/>
            <person name="Gunderson J.H."/>
            <person name="Farone M.B."/>
        </authorList>
    </citation>
    <scope>NUCLEOTIDE SEQUENCE</scope>
    <source>
        <strain evidence="2">HT99</strain>
    </source>
</reference>
<proteinExistence type="predicted"/>
<dbReference type="STRING" id="295108.HT99x_00192"/>
<organism evidence="1">
    <name type="scientific">Candidatus Berkiella aquae</name>
    <dbReference type="NCBI Taxonomy" id="295108"/>
    <lineage>
        <taxon>Bacteria</taxon>
        <taxon>Pseudomonadati</taxon>
        <taxon>Pseudomonadota</taxon>
        <taxon>Gammaproteobacteria</taxon>
        <taxon>Candidatus Berkiellales</taxon>
        <taxon>Candidatus Berkiellaceae</taxon>
        <taxon>Candidatus Berkiella</taxon>
    </lineage>
</organism>
<evidence type="ECO:0000313" key="3">
    <source>
        <dbReference type="Proteomes" id="UP000051497"/>
    </source>
</evidence>
<dbReference type="AlphaFoldDB" id="A0A0Q9Z067"/>
<reference evidence="1" key="1">
    <citation type="submission" date="2015-09" db="EMBL/GenBank/DDBJ databases">
        <title>Draft Genome Sequences of Two Novel Amoeba-resistant Intranuclear Bacteria, Candidatus Berkiella cookevillensis and Candidatus Berkiella aquae.</title>
        <authorList>
            <person name="Mehari Y.T."/>
            <person name="Arivett B.A."/>
            <person name="Farone A.L."/>
            <person name="Gunderson J.H."/>
            <person name="Farone M.B."/>
        </authorList>
    </citation>
    <scope>NUCLEOTIDE SEQUENCE [LARGE SCALE GENOMIC DNA]</scope>
    <source>
        <strain evidence="1">HT99</strain>
    </source>
</reference>
<comment type="caution">
    <text evidence="1">The sequence shown here is derived from an EMBL/GenBank/DDBJ whole genome shotgun (WGS) entry which is preliminary data.</text>
</comment>
<accession>A0A0Q9Z067</accession>
<name>A0A0Q9Z067_9GAMM</name>
<gene>
    <name evidence="1" type="ORF">HT99x_00192</name>
    <name evidence="2" type="ORF">HT99x_011110</name>
</gene>
<dbReference type="EMBL" id="LKAJ01000001">
    <property type="protein sequence ID" value="KRG22654.1"/>
    <property type="molecule type" value="Genomic_DNA"/>
</dbReference>
<protein>
    <submittedName>
        <fullName evidence="1">Uncharacterized protein</fullName>
    </submittedName>
</protein>
<evidence type="ECO:0000313" key="1">
    <source>
        <dbReference type="EMBL" id="KRG22654.1"/>
    </source>
</evidence>
<keyword evidence="3" id="KW-1185">Reference proteome</keyword>
<dbReference type="Proteomes" id="UP000051497">
    <property type="component" value="Unassembled WGS sequence"/>
</dbReference>
<evidence type="ECO:0000313" key="2">
    <source>
        <dbReference type="EMBL" id="MCS5711981.1"/>
    </source>
</evidence>
<dbReference type="EMBL" id="LKAJ02000001">
    <property type="protein sequence ID" value="MCS5711981.1"/>
    <property type="molecule type" value="Genomic_DNA"/>
</dbReference>
<dbReference type="RefSeq" id="WP_075064845.1">
    <property type="nucleotide sequence ID" value="NZ_LKAJ02000001.1"/>
</dbReference>